<dbReference type="SUPFAM" id="SSF53167">
    <property type="entry name" value="Purine and uridine phosphorylases"/>
    <property type="match status" value="1"/>
</dbReference>
<gene>
    <name evidence="2" type="ORF">ENU14_07015</name>
</gene>
<evidence type="ECO:0000313" key="2">
    <source>
        <dbReference type="EMBL" id="HGM59315.1"/>
    </source>
</evidence>
<dbReference type="PANTHER" id="PTHR43691:SF11">
    <property type="entry name" value="FI09636P-RELATED"/>
    <property type="match status" value="1"/>
</dbReference>
<dbReference type="InterPro" id="IPR035994">
    <property type="entry name" value="Nucleoside_phosphorylase_sf"/>
</dbReference>
<evidence type="ECO:0000259" key="1">
    <source>
        <dbReference type="Pfam" id="PF01048"/>
    </source>
</evidence>
<dbReference type="GO" id="GO:0003824">
    <property type="term" value="F:catalytic activity"/>
    <property type="evidence" value="ECO:0007669"/>
    <property type="project" value="InterPro"/>
</dbReference>
<dbReference type="GO" id="GO:0005829">
    <property type="term" value="C:cytosol"/>
    <property type="evidence" value="ECO:0007669"/>
    <property type="project" value="TreeGrafter"/>
</dbReference>
<comment type="caution">
    <text evidence="2">The sequence shown here is derived from an EMBL/GenBank/DDBJ whole genome shotgun (WGS) entry which is preliminary data.</text>
</comment>
<feature type="domain" description="Nucleoside phosphorylase" evidence="1">
    <location>
        <begin position="16"/>
        <end position="206"/>
    </location>
</feature>
<organism evidence="2">
    <name type="scientific">Staphylothermus marinus</name>
    <dbReference type="NCBI Taxonomy" id="2280"/>
    <lineage>
        <taxon>Archaea</taxon>
        <taxon>Thermoproteota</taxon>
        <taxon>Thermoprotei</taxon>
        <taxon>Desulfurococcales</taxon>
        <taxon>Desulfurococcaceae</taxon>
        <taxon>Staphylothermus</taxon>
    </lineage>
</organism>
<sequence length="240" mass="25789">MPYHIKASAGDIAENVIAVGDPGRAELLSKLLDDVVLVNSNRGLLVYTGLYKDGRVTIATHGIGSSSALIVFEELAMLGAKRIVRLGSAGGLRRDLEIGDVVVATTAYYPAGGCGLQQYLNNNCGATAPNPLLITSIIRELAGNRIKYVMGPVYSSDAFYAESKDFVEKMSKLGVLAVEMETAALYTLGWIRGFETASILVISNNLITGVVVDSFDLLKNRFVEIARVILEVFSRGVEKI</sequence>
<dbReference type="AlphaFoldDB" id="A0A7C4D841"/>
<proteinExistence type="predicted"/>
<dbReference type="InterPro" id="IPR000845">
    <property type="entry name" value="Nucleoside_phosphorylase_d"/>
</dbReference>
<dbReference type="GO" id="GO:0009116">
    <property type="term" value="P:nucleoside metabolic process"/>
    <property type="evidence" value="ECO:0007669"/>
    <property type="project" value="InterPro"/>
</dbReference>
<dbReference type="PANTHER" id="PTHR43691">
    <property type="entry name" value="URIDINE PHOSPHORYLASE"/>
    <property type="match status" value="1"/>
</dbReference>
<accession>A0A7C4D841</accession>
<dbReference type="EMBL" id="DTBJ01000058">
    <property type="protein sequence ID" value="HGM59315.1"/>
    <property type="molecule type" value="Genomic_DNA"/>
</dbReference>
<dbReference type="CDD" id="cd17764">
    <property type="entry name" value="MTAP_SsMTAPI_like"/>
    <property type="match status" value="1"/>
</dbReference>
<protein>
    <submittedName>
        <fullName evidence="2">Nucleoside phosphorylase</fullName>
    </submittedName>
</protein>
<dbReference type="Pfam" id="PF01048">
    <property type="entry name" value="PNP_UDP_1"/>
    <property type="match status" value="1"/>
</dbReference>
<dbReference type="Gene3D" id="3.40.50.1580">
    <property type="entry name" value="Nucleoside phosphorylase domain"/>
    <property type="match status" value="1"/>
</dbReference>
<name>A0A7C4D841_STAMA</name>
<reference evidence="2" key="1">
    <citation type="journal article" date="2020" name="mSystems">
        <title>Genome- and Community-Level Interaction Insights into Carbon Utilization and Element Cycling Functions of Hydrothermarchaeota in Hydrothermal Sediment.</title>
        <authorList>
            <person name="Zhou Z."/>
            <person name="Liu Y."/>
            <person name="Xu W."/>
            <person name="Pan J."/>
            <person name="Luo Z.H."/>
            <person name="Li M."/>
        </authorList>
    </citation>
    <scope>NUCLEOTIDE SEQUENCE [LARGE SCALE GENOMIC DNA]</scope>
    <source>
        <strain evidence="2">SpSt-642</strain>
    </source>
</reference>